<dbReference type="GO" id="GO:0031640">
    <property type="term" value="P:killing of cells of another organism"/>
    <property type="evidence" value="ECO:0007669"/>
    <property type="project" value="UniProtKB-KW"/>
</dbReference>
<dbReference type="SMART" id="SM00047">
    <property type="entry name" value="LYZ2"/>
    <property type="match status" value="1"/>
</dbReference>
<dbReference type="GO" id="GO:0004040">
    <property type="term" value="F:amidase activity"/>
    <property type="evidence" value="ECO:0007669"/>
    <property type="project" value="InterPro"/>
</dbReference>
<dbReference type="Proteomes" id="UP000236654">
    <property type="component" value="Unassembled WGS sequence"/>
</dbReference>
<protein>
    <recommendedName>
        <fullName evidence="4">Peptidoglycan hydrolase</fullName>
    </recommendedName>
</protein>
<dbReference type="InterPro" id="IPR036779">
    <property type="entry name" value="LysM_dom_sf"/>
</dbReference>
<keyword evidence="7" id="KW-1185">Reference proteome</keyword>
<dbReference type="RefSeq" id="WP_101334417.1">
    <property type="nucleotide sequence ID" value="NZ_PJNI01000007.1"/>
</dbReference>
<evidence type="ECO:0000256" key="1">
    <source>
        <dbReference type="ARBA" id="ARBA00022529"/>
    </source>
</evidence>
<dbReference type="Pfam" id="PF01832">
    <property type="entry name" value="Glucosaminidase"/>
    <property type="match status" value="1"/>
</dbReference>
<accession>A0A2I0R399</accession>
<dbReference type="GO" id="GO:0042742">
    <property type="term" value="P:defense response to bacterium"/>
    <property type="evidence" value="ECO:0007669"/>
    <property type="project" value="UniProtKB-KW"/>
</dbReference>
<evidence type="ECO:0000259" key="5">
    <source>
        <dbReference type="PROSITE" id="PS51782"/>
    </source>
</evidence>
<dbReference type="OrthoDB" id="977752at2"/>
<reference evidence="6 7" key="1">
    <citation type="submission" date="2017-12" db="EMBL/GenBank/DDBJ databases">
        <title>The draft genome sequence of Brumimicrobium saltpan LHR20.</title>
        <authorList>
            <person name="Do Z.-J."/>
            <person name="Luo H.-R."/>
        </authorList>
    </citation>
    <scope>NUCLEOTIDE SEQUENCE [LARGE SCALE GENOMIC DNA]</scope>
    <source>
        <strain evidence="6 7">LHR20</strain>
    </source>
</reference>
<proteinExistence type="predicted"/>
<dbReference type="InterPro" id="IPR051056">
    <property type="entry name" value="Glycosyl_Hydrolase_73"/>
</dbReference>
<dbReference type="PANTHER" id="PTHR33308:SF9">
    <property type="entry name" value="PEPTIDOGLYCAN HYDROLASE FLGJ"/>
    <property type="match status" value="1"/>
</dbReference>
<comment type="caution">
    <text evidence="6">The sequence shown here is derived from an EMBL/GenBank/DDBJ whole genome shotgun (WGS) entry which is preliminary data.</text>
</comment>
<evidence type="ECO:0000256" key="2">
    <source>
        <dbReference type="ARBA" id="ARBA00022638"/>
    </source>
</evidence>
<keyword evidence="3" id="KW-0378">Hydrolase</keyword>
<name>A0A2I0R399_9FLAO</name>
<sequence length="313" mass="35842">MNKILAFTFFALIGGSTFGFAQKQSLERYIEVWKNTAIQQMHTHGIPASITLSQGILESGFGNSKLAQQANNHFGIKCHDWEGESFLKDDDKRNECFRKYDDAAQSYEDHSLFLTSRSRYAPLFELKTTDYKGWAKGLKTAGYATNPAYAKRLIELIERYELYQYDQASTHDLIVEASISTKPTKKENNKLDAEQGPAKTTLKSDRKFEIFTNPNKTKYVLAGEHDTFYQISKSMGVSLHQLHRWNDFPPTKDLLKKGDKVYIMRKRSRINMDDAQLANYQNTDLWKVSQEIGVQLSSLLDKEIFKSSSIASN</sequence>
<keyword evidence="2" id="KW-0081">Bacteriolytic enzyme</keyword>
<dbReference type="SUPFAM" id="SSF54106">
    <property type="entry name" value="LysM domain"/>
    <property type="match status" value="1"/>
</dbReference>
<evidence type="ECO:0000256" key="3">
    <source>
        <dbReference type="ARBA" id="ARBA00022801"/>
    </source>
</evidence>
<keyword evidence="1" id="KW-0929">Antimicrobial</keyword>
<organism evidence="6 7">
    <name type="scientific">Brumimicrobium salinarum</name>
    <dbReference type="NCBI Taxonomy" id="2058658"/>
    <lineage>
        <taxon>Bacteria</taxon>
        <taxon>Pseudomonadati</taxon>
        <taxon>Bacteroidota</taxon>
        <taxon>Flavobacteriia</taxon>
        <taxon>Flavobacteriales</taxon>
        <taxon>Crocinitomicaceae</taxon>
        <taxon>Brumimicrobium</taxon>
    </lineage>
</organism>
<dbReference type="InterPro" id="IPR018392">
    <property type="entry name" value="LysM"/>
</dbReference>
<dbReference type="CDD" id="cd00118">
    <property type="entry name" value="LysM"/>
    <property type="match status" value="1"/>
</dbReference>
<dbReference type="InterPro" id="IPR002901">
    <property type="entry name" value="MGlyc_endo_b_GlcNAc-like_dom"/>
</dbReference>
<dbReference type="AlphaFoldDB" id="A0A2I0R399"/>
<evidence type="ECO:0000313" key="7">
    <source>
        <dbReference type="Proteomes" id="UP000236654"/>
    </source>
</evidence>
<feature type="domain" description="LysM" evidence="5">
    <location>
        <begin position="216"/>
        <end position="263"/>
    </location>
</feature>
<dbReference type="EMBL" id="PJNI01000007">
    <property type="protein sequence ID" value="PKR81035.1"/>
    <property type="molecule type" value="Genomic_DNA"/>
</dbReference>
<evidence type="ECO:0000256" key="4">
    <source>
        <dbReference type="ARBA" id="ARBA00032108"/>
    </source>
</evidence>
<dbReference type="PANTHER" id="PTHR33308">
    <property type="entry name" value="PEPTIDOGLYCAN HYDROLASE FLGJ"/>
    <property type="match status" value="1"/>
</dbReference>
<dbReference type="PROSITE" id="PS51782">
    <property type="entry name" value="LYSM"/>
    <property type="match status" value="1"/>
</dbReference>
<evidence type="ECO:0000313" key="6">
    <source>
        <dbReference type="EMBL" id="PKR81035.1"/>
    </source>
</evidence>
<dbReference type="Gene3D" id="1.10.530.10">
    <property type="match status" value="1"/>
</dbReference>
<gene>
    <name evidence="6" type="ORF">CW751_07685</name>
</gene>